<dbReference type="CDD" id="cd02440">
    <property type="entry name" value="AdoMet_MTases"/>
    <property type="match status" value="1"/>
</dbReference>
<evidence type="ECO:0000259" key="1">
    <source>
        <dbReference type="Pfam" id="PF08241"/>
    </source>
</evidence>
<feature type="domain" description="Methyltransferase type 11" evidence="1">
    <location>
        <begin position="48"/>
        <end position="141"/>
    </location>
</feature>
<dbReference type="PANTHER" id="PTHR43861">
    <property type="entry name" value="TRANS-ACONITATE 2-METHYLTRANSFERASE-RELATED"/>
    <property type="match status" value="1"/>
</dbReference>
<dbReference type="AlphaFoldDB" id="A0A939IHI0"/>
<dbReference type="Gene3D" id="3.40.50.150">
    <property type="entry name" value="Vaccinia Virus protein VP39"/>
    <property type="match status" value="1"/>
</dbReference>
<organism evidence="2 3">
    <name type="scientific">Parahaliea mediterranea</name>
    <dbReference type="NCBI Taxonomy" id="651086"/>
    <lineage>
        <taxon>Bacteria</taxon>
        <taxon>Pseudomonadati</taxon>
        <taxon>Pseudomonadota</taxon>
        <taxon>Gammaproteobacteria</taxon>
        <taxon>Cellvibrionales</taxon>
        <taxon>Halieaceae</taxon>
        <taxon>Parahaliea</taxon>
    </lineage>
</organism>
<keyword evidence="2" id="KW-0808">Transferase</keyword>
<comment type="caution">
    <text evidence="2">The sequence shown here is derived from an EMBL/GenBank/DDBJ whole genome shotgun (WGS) entry which is preliminary data.</text>
</comment>
<name>A0A939IHI0_9GAMM</name>
<dbReference type="GO" id="GO:0008757">
    <property type="term" value="F:S-adenosylmethionine-dependent methyltransferase activity"/>
    <property type="evidence" value="ECO:0007669"/>
    <property type="project" value="InterPro"/>
</dbReference>
<dbReference type="InterPro" id="IPR029063">
    <property type="entry name" value="SAM-dependent_MTases_sf"/>
</dbReference>
<dbReference type="Pfam" id="PF08241">
    <property type="entry name" value="Methyltransf_11"/>
    <property type="match status" value="1"/>
</dbReference>
<reference evidence="2" key="1">
    <citation type="submission" date="2021-02" db="EMBL/GenBank/DDBJ databases">
        <title>PHA producing bacteria isolated from coastal sediment in Guangdong, Shenzhen.</title>
        <authorList>
            <person name="Zheng W."/>
            <person name="Yu S."/>
            <person name="Huang Y."/>
        </authorList>
    </citation>
    <scope>NUCLEOTIDE SEQUENCE</scope>
    <source>
        <strain evidence="2">TN14-10</strain>
    </source>
</reference>
<keyword evidence="3" id="KW-1185">Reference proteome</keyword>
<sequence>MERAYQYNYSQLKPSVFDIQGRERKANTIVKVCQHFLQTQKLDHLSLLDVGSSSGIIDNHLANYFGHVTGIDIDDPAMAFAQMQFNKPNLVYQQGDAMNLAFPDSHFDVVVCSHVYEHVPDAGTLFEEIYRVLKPGGFCYFSGNNKIMLMEPHHRLPFLSLLPQWLADRYMRITGKGYHYHEKHLGYWSLKRLCDNFVLHDYSARVIETPEVFGVEYMLTPRSLKWRLANSIANLAKWATPHIWLLQRPENNNMA</sequence>
<keyword evidence="2" id="KW-0489">Methyltransferase</keyword>
<proteinExistence type="predicted"/>
<protein>
    <submittedName>
        <fullName evidence="2">Methyltransferase domain-containing protein</fullName>
    </submittedName>
</protein>
<dbReference type="PANTHER" id="PTHR43861:SF6">
    <property type="entry name" value="METHYLTRANSFERASE TYPE 11"/>
    <property type="match status" value="1"/>
</dbReference>
<evidence type="ECO:0000313" key="3">
    <source>
        <dbReference type="Proteomes" id="UP000664303"/>
    </source>
</evidence>
<gene>
    <name evidence="2" type="ORF">JYP50_02680</name>
</gene>
<dbReference type="EMBL" id="JAFKCZ010000002">
    <property type="protein sequence ID" value="MBN7795479.1"/>
    <property type="molecule type" value="Genomic_DNA"/>
</dbReference>
<dbReference type="GO" id="GO:0032259">
    <property type="term" value="P:methylation"/>
    <property type="evidence" value="ECO:0007669"/>
    <property type="project" value="UniProtKB-KW"/>
</dbReference>
<dbReference type="InterPro" id="IPR013216">
    <property type="entry name" value="Methyltransf_11"/>
</dbReference>
<evidence type="ECO:0000313" key="2">
    <source>
        <dbReference type="EMBL" id="MBN7795479.1"/>
    </source>
</evidence>
<dbReference type="SUPFAM" id="SSF53335">
    <property type="entry name" value="S-adenosyl-L-methionine-dependent methyltransferases"/>
    <property type="match status" value="1"/>
</dbReference>
<dbReference type="Proteomes" id="UP000664303">
    <property type="component" value="Unassembled WGS sequence"/>
</dbReference>
<accession>A0A939IHI0</accession>
<dbReference type="RefSeq" id="WP_206558931.1">
    <property type="nucleotide sequence ID" value="NZ_JAFKCZ010000002.1"/>
</dbReference>